<gene>
    <name evidence="11" type="ORF">AJ80_06268</name>
</gene>
<dbReference type="Gene3D" id="1.10.510.10">
    <property type="entry name" value="Transferase(Phosphotransferase) domain 1"/>
    <property type="match status" value="1"/>
</dbReference>
<dbReference type="InterPro" id="IPR011009">
    <property type="entry name" value="Kinase-like_dom_sf"/>
</dbReference>
<dbReference type="PANTHER" id="PTHR47634">
    <property type="entry name" value="PROTEIN KINASE DOMAIN-CONTAINING PROTEIN-RELATED"/>
    <property type="match status" value="1"/>
</dbReference>
<comment type="catalytic activity">
    <reaction evidence="8">
        <text>L-seryl-[protein] + ATP = O-phospho-L-seryl-[protein] + ADP + H(+)</text>
        <dbReference type="Rhea" id="RHEA:17989"/>
        <dbReference type="Rhea" id="RHEA-COMP:9863"/>
        <dbReference type="Rhea" id="RHEA-COMP:11604"/>
        <dbReference type="ChEBI" id="CHEBI:15378"/>
        <dbReference type="ChEBI" id="CHEBI:29999"/>
        <dbReference type="ChEBI" id="CHEBI:30616"/>
        <dbReference type="ChEBI" id="CHEBI:83421"/>
        <dbReference type="ChEBI" id="CHEBI:456216"/>
        <dbReference type="EC" id="2.7.11.1"/>
    </reaction>
</comment>
<dbReference type="GO" id="GO:0005737">
    <property type="term" value="C:cytoplasm"/>
    <property type="evidence" value="ECO:0007669"/>
    <property type="project" value="TreeGrafter"/>
</dbReference>
<organism evidence="11 12">
    <name type="scientific">Polytolypa hystricis (strain UAMH7299)</name>
    <dbReference type="NCBI Taxonomy" id="1447883"/>
    <lineage>
        <taxon>Eukaryota</taxon>
        <taxon>Fungi</taxon>
        <taxon>Dikarya</taxon>
        <taxon>Ascomycota</taxon>
        <taxon>Pezizomycotina</taxon>
        <taxon>Eurotiomycetes</taxon>
        <taxon>Eurotiomycetidae</taxon>
        <taxon>Onygenales</taxon>
        <taxon>Onygenales incertae sedis</taxon>
        <taxon>Polytolypa</taxon>
    </lineage>
</organism>
<evidence type="ECO:0000259" key="10">
    <source>
        <dbReference type="PROSITE" id="PS50011"/>
    </source>
</evidence>
<dbReference type="PROSITE" id="PS50011">
    <property type="entry name" value="PROTEIN_KINASE_DOM"/>
    <property type="match status" value="1"/>
</dbReference>
<dbReference type="Gene3D" id="3.30.200.20">
    <property type="entry name" value="Phosphorylase Kinase, domain 1"/>
    <property type="match status" value="1"/>
</dbReference>
<evidence type="ECO:0000256" key="3">
    <source>
        <dbReference type="ARBA" id="ARBA00022679"/>
    </source>
</evidence>
<comment type="catalytic activity">
    <reaction evidence="7">
        <text>L-threonyl-[protein] + ATP = O-phospho-L-threonyl-[protein] + ADP + H(+)</text>
        <dbReference type="Rhea" id="RHEA:46608"/>
        <dbReference type="Rhea" id="RHEA-COMP:11060"/>
        <dbReference type="Rhea" id="RHEA-COMP:11605"/>
        <dbReference type="ChEBI" id="CHEBI:15378"/>
        <dbReference type="ChEBI" id="CHEBI:30013"/>
        <dbReference type="ChEBI" id="CHEBI:30616"/>
        <dbReference type="ChEBI" id="CHEBI:61977"/>
        <dbReference type="ChEBI" id="CHEBI:456216"/>
        <dbReference type="EC" id="2.7.11.1"/>
    </reaction>
</comment>
<dbReference type="EMBL" id="PDNA01000102">
    <property type="protein sequence ID" value="PGH13636.1"/>
    <property type="molecule type" value="Genomic_DNA"/>
</dbReference>
<evidence type="ECO:0000256" key="4">
    <source>
        <dbReference type="ARBA" id="ARBA00022741"/>
    </source>
</evidence>
<evidence type="ECO:0000256" key="7">
    <source>
        <dbReference type="ARBA" id="ARBA00047899"/>
    </source>
</evidence>
<dbReference type="GO" id="GO:0000245">
    <property type="term" value="P:spliceosomal complex assembly"/>
    <property type="evidence" value="ECO:0007669"/>
    <property type="project" value="TreeGrafter"/>
</dbReference>
<keyword evidence="2 11" id="KW-0723">Serine/threonine-protein kinase</keyword>
<dbReference type="EC" id="2.7.11.1" evidence="1"/>
<dbReference type="SUPFAM" id="SSF56112">
    <property type="entry name" value="Protein kinase-like (PK-like)"/>
    <property type="match status" value="1"/>
</dbReference>
<evidence type="ECO:0000256" key="8">
    <source>
        <dbReference type="ARBA" id="ARBA00048679"/>
    </source>
</evidence>
<dbReference type="Proteomes" id="UP000224634">
    <property type="component" value="Unassembled WGS sequence"/>
</dbReference>
<dbReference type="GO" id="GO:0004674">
    <property type="term" value="F:protein serine/threonine kinase activity"/>
    <property type="evidence" value="ECO:0007669"/>
    <property type="project" value="UniProtKB-KW"/>
</dbReference>
<dbReference type="PANTHER" id="PTHR47634:SF9">
    <property type="entry name" value="PROTEIN KINASE DOMAIN-CONTAINING PROTEIN-RELATED"/>
    <property type="match status" value="1"/>
</dbReference>
<dbReference type="GO" id="GO:0005634">
    <property type="term" value="C:nucleus"/>
    <property type="evidence" value="ECO:0007669"/>
    <property type="project" value="TreeGrafter"/>
</dbReference>
<dbReference type="OrthoDB" id="4206417at2759"/>
<dbReference type="STRING" id="1447883.A0A2B7XWQ4"/>
<dbReference type="GO" id="GO:0050684">
    <property type="term" value="P:regulation of mRNA processing"/>
    <property type="evidence" value="ECO:0007669"/>
    <property type="project" value="TreeGrafter"/>
</dbReference>
<dbReference type="InterPro" id="IPR000719">
    <property type="entry name" value="Prot_kinase_dom"/>
</dbReference>
<keyword evidence="6 9" id="KW-0067">ATP-binding</keyword>
<evidence type="ECO:0000256" key="6">
    <source>
        <dbReference type="ARBA" id="ARBA00022840"/>
    </source>
</evidence>
<keyword evidence="12" id="KW-1185">Reference proteome</keyword>
<reference evidence="11 12" key="1">
    <citation type="submission" date="2017-10" db="EMBL/GenBank/DDBJ databases">
        <title>Comparative genomics in systemic dimorphic fungi from Ajellomycetaceae.</title>
        <authorList>
            <person name="Munoz J.F."/>
            <person name="Mcewen J.G."/>
            <person name="Clay O.K."/>
            <person name="Cuomo C.A."/>
        </authorList>
    </citation>
    <scope>NUCLEOTIDE SEQUENCE [LARGE SCALE GENOMIC DNA]</scope>
    <source>
        <strain evidence="11 12">UAMH7299</strain>
    </source>
</reference>
<evidence type="ECO:0000313" key="12">
    <source>
        <dbReference type="Proteomes" id="UP000224634"/>
    </source>
</evidence>
<comment type="caution">
    <text evidence="11">The sequence shown here is derived from an EMBL/GenBank/DDBJ whole genome shotgun (WGS) entry which is preliminary data.</text>
</comment>
<accession>A0A2B7XWQ4</accession>
<evidence type="ECO:0000256" key="2">
    <source>
        <dbReference type="ARBA" id="ARBA00022527"/>
    </source>
</evidence>
<feature type="binding site" evidence="9">
    <location>
        <position position="69"/>
    </location>
    <ligand>
        <name>ATP</name>
        <dbReference type="ChEBI" id="CHEBI:30616"/>
    </ligand>
</feature>
<dbReference type="GO" id="GO:0005524">
    <property type="term" value="F:ATP binding"/>
    <property type="evidence" value="ECO:0007669"/>
    <property type="project" value="UniProtKB-UniRule"/>
</dbReference>
<feature type="domain" description="Protein kinase" evidence="10">
    <location>
        <begin position="40"/>
        <end position="311"/>
    </location>
</feature>
<keyword evidence="3" id="KW-0808">Transferase</keyword>
<sequence>MSHGGFDIKYNWIDGAESLENYMPGGYHPIMIGDILHDRYCIVDKLGFGEYSTIWLARDTQMEHYVAVKVGIANLESDSLLHETKSLRALSTPLPSSASRQQYLGRDSIPCLLDEFKVHGPNGTHVCYTTIPARCNLSEVSFSRLFPLDVARALSGGLTLALVYTHSQGYVHGDIHLQNVLVKLPSSFDQLSIDRFYEKYGKPEAVTTTRRDGKPLSPNIPPKAVLPPYLGKKAGEFKLSDVRILLSDFGEAFAPASDFRCGEDCNTPLAFRSPEARFEPQVALSYPADIWSLATAIWEIIDMKAIFSTDG</sequence>
<evidence type="ECO:0000256" key="1">
    <source>
        <dbReference type="ARBA" id="ARBA00012513"/>
    </source>
</evidence>
<dbReference type="InterPro" id="IPR051334">
    <property type="entry name" value="SRPK"/>
</dbReference>
<keyword evidence="4 9" id="KW-0547">Nucleotide-binding</keyword>
<evidence type="ECO:0000313" key="11">
    <source>
        <dbReference type="EMBL" id="PGH13636.1"/>
    </source>
</evidence>
<dbReference type="AlphaFoldDB" id="A0A2B7XWQ4"/>
<keyword evidence="5 11" id="KW-0418">Kinase</keyword>
<dbReference type="PROSITE" id="PS00107">
    <property type="entry name" value="PROTEIN_KINASE_ATP"/>
    <property type="match status" value="1"/>
</dbReference>
<proteinExistence type="predicted"/>
<dbReference type="SMART" id="SM00220">
    <property type="entry name" value="S_TKc"/>
    <property type="match status" value="1"/>
</dbReference>
<evidence type="ECO:0000256" key="5">
    <source>
        <dbReference type="ARBA" id="ARBA00022777"/>
    </source>
</evidence>
<dbReference type="InterPro" id="IPR017441">
    <property type="entry name" value="Protein_kinase_ATP_BS"/>
</dbReference>
<name>A0A2B7XWQ4_POLH7</name>
<protein>
    <recommendedName>
        <fullName evidence="1">non-specific serine/threonine protein kinase</fullName>
        <ecNumber evidence="1">2.7.11.1</ecNumber>
    </recommendedName>
</protein>
<evidence type="ECO:0000256" key="9">
    <source>
        <dbReference type="PROSITE-ProRule" id="PRU10141"/>
    </source>
</evidence>